<evidence type="ECO:0000256" key="6">
    <source>
        <dbReference type="ARBA" id="ARBA00022737"/>
    </source>
</evidence>
<evidence type="ECO:0000256" key="8">
    <source>
        <dbReference type="ARBA" id="ARBA00022777"/>
    </source>
</evidence>
<dbReference type="Gene3D" id="3.30.430.20">
    <property type="entry name" value="Gnk2 domain, C-X8-C-X2-C motif"/>
    <property type="match status" value="2"/>
</dbReference>
<dbReference type="InterPro" id="IPR000719">
    <property type="entry name" value="Prot_kinase_dom"/>
</dbReference>
<evidence type="ECO:0000256" key="2">
    <source>
        <dbReference type="ARBA" id="ARBA00022527"/>
    </source>
</evidence>
<feature type="region of interest" description="Disordered" evidence="14">
    <location>
        <begin position="800"/>
        <end position="837"/>
    </location>
</feature>
<dbReference type="PANTHER" id="PTHR47973">
    <property type="entry name" value="CYSTEINE-RICH RECEPTOR-LIKE PROTEIN KINASE 3"/>
    <property type="match status" value="1"/>
</dbReference>
<evidence type="ECO:0000256" key="7">
    <source>
        <dbReference type="ARBA" id="ARBA00022741"/>
    </source>
</evidence>
<feature type="transmembrane region" description="Helical" evidence="15">
    <location>
        <begin position="460"/>
        <end position="483"/>
    </location>
</feature>
<feature type="compositionally biased region" description="Basic residues" evidence="14">
    <location>
        <begin position="258"/>
        <end position="282"/>
    </location>
</feature>
<dbReference type="FunFam" id="3.30.430.20:FF:000015">
    <property type="entry name" value="Cysteine-rich receptor-like protein kinase 3"/>
    <property type="match status" value="1"/>
</dbReference>
<dbReference type="SMART" id="SM00220">
    <property type="entry name" value="S_TKc"/>
    <property type="match status" value="1"/>
</dbReference>
<feature type="compositionally biased region" description="Pro residues" evidence="14">
    <location>
        <begin position="236"/>
        <end position="253"/>
    </location>
</feature>
<gene>
    <name evidence="18" type="ORF">CB5_LOCUS19408</name>
</gene>
<dbReference type="InterPro" id="IPR052059">
    <property type="entry name" value="CR_Ser/Thr_kinase"/>
</dbReference>
<feature type="domain" description="Gnk2-homologous" evidence="17">
    <location>
        <begin position="338"/>
        <end position="437"/>
    </location>
</feature>
<keyword evidence="4 15" id="KW-0812">Transmembrane</keyword>
<keyword evidence="10 15" id="KW-1133">Transmembrane helix</keyword>
<dbReference type="GO" id="GO:0004674">
    <property type="term" value="F:protein serine/threonine kinase activity"/>
    <property type="evidence" value="ECO:0007669"/>
    <property type="project" value="UniProtKB-KW"/>
</dbReference>
<keyword evidence="2" id="KW-0723">Serine/threonine-protein kinase</keyword>
<evidence type="ECO:0000256" key="4">
    <source>
        <dbReference type="ARBA" id="ARBA00022692"/>
    </source>
</evidence>
<keyword evidence="11 15" id="KW-0472">Membrane</keyword>
<dbReference type="GO" id="GO:0005524">
    <property type="term" value="F:ATP binding"/>
    <property type="evidence" value="ECO:0007669"/>
    <property type="project" value="UniProtKB-KW"/>
</dbReference>
<reference evidence="18" key="1">
    <citation type="submission" date="2020-07" db="EMBL/GenBank/DDBJ databases">
        <authorList>
            <person name="Lin J."/>
        </authorList>
    </citation>
    <scope>NUCLEOTIDE SEQUENCE</scope>
</reference>
<evidence type="ECO:0000256" key="15">
    <source>
        <dbReference type="SAM" id="Phobius"/>
    </source>
</evidence>
<feature type="domain" description="Protein kinase" evidence="16">
    <location>
        <begin position="492"/>
        <end position="797"/>
    </location>
</feature>
<keyword evidence="12" id="KW-0675">Receptor</keyword>
<keyword evidence="8" id="KW-0418">Kinase</keyword>
<feature type="compositionally biased region" description="Low complexity" evidence="14">
    <location>
        <begin position="807"/>
        <end position="837"/>
    </location>
</feature>
<keyword evidence="13" id="KW-0325">Glycoprotein</keyword>
<name>A0A6V7PZV4_ANACO</name>
<keyword evidence="7" id="KW-0547">Nucleotide-binding</keyword>
<evidence type="ECO:0000256" key="1">
    <source>
        <dbReference type="ARBA" id="ARBA00004167"/>
    </source>
</evidence>
<feature type="region of interest" description="Disordered" evidence="14">
    <location>
        <begin position="172"/>
        <end position="192"/>
    </location>
</feature>
<proteinExistence type="predicted"/>
<evidence type="ECO:0000313" key="18">
    <source>
        <dbReference type="EMBL" id="CAD1836197.1"/>
    </source>
</evidence>
<dbReference type="PROSITE" id="PS00108">
    <property type="entry name" value="PROTEIN_KINASE_ST"/>
    <property type="match status" value="1"/>
</dbReference>
<evidence type="ECO:0000256" key="12">
    <source>
        <dbReference type="ARBA" id="ARBA00023170"/>
    </source>
</evidence>
<evidence type="ECO:0000256" key="13">
    <source>
        <dbReference type="ARBA" id="ARBA00023180"/>
    </source>
</evidence>
<evidence type="ECO:0000256" key="3">
    <source>
        <dbReference type="ARBA" id="ARBA00022679"/>
    </source>
</evidence>
<evidence type="ECO:0000256" key="14">
    <source>
        <dbReference type="SAM" id="MobiDB-lite"/>
    </source>
</evidence>
<evidence type="ECO:0000256" key="11">
    <source>
        <dbReference type="ARBA" id="ARBA00023136"/>
    </source>
</evidence>
<dbReference type="GO" id="GO:0016020">
    <property type="term" value="C:membrane"/>
    <property type="evidence" value="ECO:0007669"/>
    <property type="project" value="UniProtKB-SubCell"/>
</dbReference>
<evidence type="ECO:0000256" key="10">
    <source>
        <dbReference type="ARBA" id="ARBA00022989"/>
    </source>
</evidence>
<dbReference type="Gene3D" id="1.10.510.10">
    <property type="entry name" value="Transferase(Phosphotransferase) domain 1"/>
    <property type="match status" value="1"/>
</dbReference>
<evidence type="ECO:0000256" key="9">
    <source>
        <dbReference type="ARBA" id="ARBA00022840"/>
    </source>
</evidence>
<dbReference type="Pfam" id="PF07714">
    <property type="entry name" value="PK_Tyr_Ser-Thr"/>
    <property type="match status" value="1"/>
</dbReference>
<dbReference type="PROSITE" id="PS50011">
    <property type="entry name" value="PROTEIN_KINASE_DOM"/>
    <property type="match status" value="1"/>
</dbReference>
<dbReference type="AlphaFoldDB" id="A0A6V7PZV4"/>
<keyword evidence="9" id="KW-0067">ATP-binding</keyword>
<dbReference type="InterPro" id="IPR001245">
    <property type="entry name" value="Ser-Thr/Tyr_kinase_cat_dom"/>
</dbReference>
<dbReference type="InterPro" id="IPR011009">
    <property type="entry name" value="Kinase-like_dom_sf"/>
</dbReference>
<accession>A0A6V7PZV4</accession>
<feature type="region of interest" description="Disordered" evidence="14">
    <location>
        <begin position="214"/>
        <end position="288"/>
    </location>
</feature>
<keyword evidence="3" id="KW-0808">Transferase</keyword>
<keyword evidence="5" id="KW-0732">Signal</keyword>
<dbReference type="InterPro" id="IPR038408">
    <property type="entry name" value="GNK2_sf"/>
</dbReference>
<evidence type="ECO:0000259" key="16">
    <source>
        <dbReference type="PROSITE" id="PS50011"/>
    </source>
</evidence>
<dbReference type="EMBL" id="LR862153">
    <property type="protein sequence ID" value="CAD1836197.1"/>
    <property type="molecule type" value="Genomic_DNA"/>
</dbReference>
<comment type="subcellular location">
    <subcellularLocation>
        <location evidence="1">Membrane</location>
        <topology evidence="1">Single-pass membrane protein</topology>
    </subcellularLocation>
</comment>
<evidence type="ECO:0000256" key="5">
    <source>
        <dbReference type="ARBA" id="ARBA00022729"/>
    </source>
</evidence>
<evidence type="ECO:0000259" key="17">
    <source>
        <dbReference type="PROSITE" id="PS51473"/>
    </source>
</evidence>
<dbReference type="SUPFAM" id="SSF56112">
    <property type="entry name" value="Protein kinase-like (PK-like)"/>
    <property type="match status" value="1"/>
</dbReference>
<dbReference type="FunFam" id="1.10.510.10:FF:000336">
    <property type="entry name" value="Cysteine-rich receptor-like protein kinase 2"/>
    <property type="match status" value="1"/>
</dbReference>
<keyword evidence="6" id="KW-0677">Repeat</keyword>
<dbReference type="Pfam" id="PF01657">
    <property type="entry name" value="Stress-antifung"/>
    <property type="match status" value="1"/>
</dbReference>
<protein>
    <recommendedName>
        <fullName evidence="19">Cysteine-rich receptor-like protein kinase 2</fullName>
    </recommendedName>
</protein>
<evidence type="ECO:0008006" key="19">
    <source>
        <dbReference type="Google" id="ProtNLM"/>
    </source>
</evidence>
<organism evidence="18">
    <name type="scientific">Ananas comosus var. bracteatus</name>
    <name type="common">red pineapple</name>
    <dbReference type="NCBI Taxonomy" id="296719"/>
    <lineage>
        <taxon>Eukaryota</taxon>
        <taxon>Viridiplantae</taxon>
        <taxon>Streptophyta</taxon>
        <taxon>Embryophyta</taxon>
        <taxon>Tracheophyta</taxon>
        <taxon>Spermatophyta</taxon>
        <taxon>Magnoliopsida</taxon>
        <taxon>Liliopsida</taxon>
        <taxon>Poales</taxon>
        <taxon>Bromeliaceae</taxon>
        <taxon>Bromelioideae</taxon>
        <taxon>Ananas</taxon>
    </lineage>
</organism>
<dbReference type="Gene3D" id="3.30.200.20">
    <property type="entry name" value="Phosphorylase Kinase, domain 1"/>
    <property type="match status" value="1"/>
</dbReference>
<sequence length="837" mass="90827">MIDYVYVVGKQLFEECIGTVNEEAILIVLILSGGSDYLCYHDNKVIRAELADEGKDGTMLRNWKQAQARTSSSGRAQQLRLPLDNEAGANSQEASLQAHTVAEHYIVSGTIDDGLLVLLLFSSARIHHNFMCLYVAFAACITANQGSVTWVPAPRATPHAPVDPANLTFDAVSESEVESSTTIQELPARKSEEKERSAEAFVLIITELRSPFSHGFRSPPVTPKPTSSTSAVASTTPPPPPPSSPPSTPPSPTSAPRERRRRRRQLLRRVRHRVAPPRRGARVRAGAVPPLPLPGDCAACVGAAAARLRGCGAANGARAIYDGCFLRYESAPFFDQATLPGSVGICGNRSAAAPGFAAAAEGLVRDLAAAAPRIPGFAAAAERGGVYGAAQCVETVNEGGCEQCLQVALGNIQGCPPEADGRAVDAGCFLRYSDTAFFAPNQTIDLTPFLNSGKSSHKGAIIGGVVGGVVVLLLLGIVAFVWIRRSRKLEKVHRGDILGQRSYKALSILITKISKLQQIISVKKISWEKGFWRCVQGEGLLKNGKIVAVKKLAIAETKKAKQDFQGEVKLISNVHHRNLVRLLGCSSKGPELILVYEYMANSSLDKYLFGEKRGTLNWKQRFDIIVGMARGLAYLHQEFHVRIIHRDIKSSNVLLDDDFQPKIADFGLHGFYQMTKVTSVPNLQEPSPEYAIHGQLSEKVDTYSYGVVVLEIISGRKSNDMKLEPVTQYLLELAWKLYESGDLIELVDESLDPNEYEQEEVKRIIEIALLCTQSTVAARPTMSEVIVLMLSKGPPLLQPTRPTFIDASSRVRGDTSSSTGSSSTSKATVSISQFSGR</sequence>
<dbReference type="InterPro" id="IPR008271">
    <property type="entry name" value="Ser/Thr_kinase_AS"/>
</dbReference>
<dbReference type="PROSITE" id="PS51473">
    <property type="entry name" value="GNK2"/>
    <property type="match status" value="2"/>
</dbReference>
<dbReference type="CDD" id="cd23509">
    <property type="entry name" value="Gnk2-like"/>
    <property type="match status" value="1"/>
</dbReference>
<feature type="domain" description="Gnk2-homologous" evidence="17">
    <location>
        <begin position="227"/>
        <end position="333"/>
    </location>
</feature>
<dbReference type="Gene3D" id="1.20.5.510">
    <property type="entry name" value="Single helix bin"/>
    <property type="match status" value="1"/>
</dbReference>
<dbReference type="InterPro" id="IPR002902">
    <property type="entry name" value="GNK2"/>
</dbReference>
<feature type="compositionally biased region" description="Low complexity" evidence="14">
    <location>
        <begin position="224"/>
        <end position="235"/>
    </location>
</feature>